<name>A0ABW7HGN7_9BURK</name>
<sequence>MSFFYGFMLFVMAATLLPSVFYLGLYLVTGADEALERAAKMWNFLRAFTLLGFNITVWGNVIVGAWQLMH</sequence>
<keyword evidence="1" id="KW-0812">Transmembrane</keyword>
<dbReference type="RefSeq" id="WP_394415199.1">
    <property type="nucleotide sequence ID" value="NZ_JBIGIC010000011.1"/>
</dbReference>
<keyword evidence="1" id="KW-0472">Membrane</keyword>
<evidence type="ECO:0000256" key="1">
    <source>
        <dbReference type="SAM" id="Phobius"/>
    </source>
</evidence>
<organism evidence="2 3">
    <name type="scientific">Pelomonas candidula</name>
    <dbReference type="NCBI Taxonomy" id="3299025"/>
    <lineage>
        <taxon>Bacteria</taxon>
        <taxon>Pseudomonadati</taxon>
        <taxon>Pseudomonadota</taxon>
        <taxon>Betaproteobacteria</taxon>
        <taxon>Burkholderiales</taxon>
        <taxon>Sphaerotilaceae</taxon>
        <taxon>Roseateles</taxon>
    </lineage>
</organism>
<dbReference type="Proteomes" id="UP001606134">
    <property type="component" value="Unassembled WGS sequence"/>
</dbReference>
<gene>
    <name evidence="2" type="ORF">ACG04R_20475</name>
</gene>
<proteinExistence type="predicted"/>
<reference evidence="2 3" key="1">
    <citation type="submission" date="2024-08" db="EMBL/GenBank/DDBJ databases">
        <authorList>
            <person name="Lu H."/>
        </authorList>
    </citation>
    <scope>NUCLEOTIDE SEQUENCE [LARGE SCALE GENOMIC DNA]</scope>
    <source>
        <strain evidence="2 3">BYS78W</strain>
    </source>
</reference>
<feature type="transmembrane region" description="Helical" evidence="1">
    <location>
        <begin position="48"/>
        <end position="69"/>
    </location>
</feature>
<protein>
    <submittedName>
        <fullName evidence="2">Uncharacterized protein</fullName>
    </submittedName>
</protein>
<comment type="caution">
    <text evidence="2">The sequence shown here is derived from an EMBL/GenBank/DDBJ whole genome shotgun (WGS) entry which is preliminary data.</text>
</comment>
<dbReference type="EMBL" id="JBIGIC010000011">
    <property type="protein sequence ID" value="MFG6489073.1"/>
    <property type="molecule type" value="Genomic_DNA"/>
</dbReference>
<accession>A0ABW7HGN7</accession>
<keyword evidence="3" id="KW-1185">Reference proteome</keyword>
<evidence type="ECO:0000313" key="2">
    <source>
        <dbReference type="EMBL" id="MFG6489073.1"/>
    </source>
</evidence>
<keyword evidence="1" id="KW-1133">Transmembrane helix</keyword>
<evidence type="ECO:0000313" key="3">
    <source>
        <dbReference type="Proteomes" id="UP001606134"/>
    </source>
</evidence>
<feature type="transmembrane region" description="Helical" evidence="1">
    <location>
        <begin position="6"/>
        <end position="28"/>
    </location>
</feature>